<name>A0A1F6BU07_9BACT</name>
<evidence type="ECO:0000256" key="1">
    <source>
        <dbReference type="ARBA" id="ARBA00009369"/>
    </source>
</evidence>
<protein>
    <recommendedName>
        <fullName evidence="2">Cell shape-determining protein MreC</fullName>
    </recommendedName>
    <alternativeName>
        <fullName evidence="4">Cell shape protein MreC</fullName>
    </alternativeName>
</protein>
<dbReference type="Gene3D" id="2.40.10.350">
    <property type="entry name" value="Rod shape-determining protein MreC, domain 2"/>
    <property type="match status" value="1"/>
</dbReference>
<dbReference type="GO" id="GO:0005886">
    <property type="term" value="C:plasma membrane"/>
    <property type="evidence" value="ECO:0007669"/>
    <property type="project" value="TreeGrafter"/>
</dbReference>
<dbReference type="InterPro" id="IPR007221">
    <property type="entry name" value="MreC"/>
</dbReference>
<keyword evidence="3" id="KW-0133">Cell shape</keyword>
<accession>A0A1F6BU07</accession>
<evidence type="ECO:0000259" key="6">
    <source>
        <dbReference type="Pfam" id="PF04085"/>
    </source>
</evidence>
<dbReference type="GO" id="GO:0008360">
    <property type="term" value="P:regulation of cell shape"/>
    <property type="evidence" value="ECO:0007669"/>
    <property type="project" value="UniProtKB-KW"/>
</dbReference>
<evidence type="ECO:0000256" key="5">
    <source>
        <dbReference type="SAM" id="Coils"/>
    </source>
</evidence>
<dbReference type="Pfam" id="PF04085">
    <property type="entry name" value="MreC"/>
    <property type="match status" value="1"/>
</dbReference>
<dbReference type="InterPro" id="IPR055342">
    <property type="entry name" value="MreC_beta-barrel_core"/>
</dbReference>
<feature type="domain" description="Rod shape-determining protein MreC beta-barrel core" evidence="6">
    <location>
        <begin position="97"/>
        <end position="235"/>
    </location>
</feature>
<dbReference type="InterPro" id="IPR042177">
    <property type="entry name" value="Cell/Rod_1"/>
</dbReference>
<comment type="similarity">
    <text evidence="1">Belongs to the MreC family.</text>
</comment>
<dbReference type="Proteomes" id="UP000179014">
    <property type="component" value="Unassembled WGS sequence"/>
</dbReference>
<dbReference type="InterPro" id="IPR042175">
    <property type="entry name" value="Cell/Rod_MreC_2"/>
</dbReference>
<evidence type="ECO:0000313" key="7">
    <source>
        <dbReference type="EMBL" id="OGG40424.1"/>
    </source>
</evidence>
<reference evidence="7 8" key="1">
    <citation type="journal article" date="2016" name="Nat. Commun.">
        <title>Thousands of microbial genomes shed light on interconnected biogeochemical processes in an aquifer system.</title>
        <authorList>
            <person name="Anantharaman K."/>
            <person name="Brown C.T."/>
            <person name="Hug L.A."/>
            <person name="Sharon I."/>
            <person name="Castelle C.J."/>
            <person name="Probst A.J."/>
            <person name="Thomas B.C."/>
            <person name="Singh A."/>
            <person name="Wilkins M.J."/>
            <person name="Karaoz U."/>
            <person name="Brodie E.L."/>
            <person name="Williams K.H."/>
            <person name="Hubbard S.S."/>
            <person name="Banfield J.F."/>
        </authorList>
    </citation>
    <scope>NUCLEOTIDE SEQUENCE [LARGE SCALE GENOMIC DNA]</scope>
</reference>
<organism evidence="7 8">
    <name type="scientific">Candidatus Kaiserbacteria bacterium GWA2_50_9</name>
    <dbReference type="NCBI Taxonomy" id="1798474"/>
    <lineage>
        <taxon>Bacteria</taxon>
        <taxon>Candidatus Kaiseribacteriota</taxon>
    </lineage>
</organism>
<feature type="coiled-coil region" evidence="5">
    <location>
        <begin position="53"/>
        <end position="80"/>
    </location>
</feature>
<evidence type="ECO:0000256" key="3">
    <source>
        <dbReference type="ARBA" id="ARBA00022960"/>
    </source>
</evidence>
<gene>
    <name evidence="7" type="ORF">A2118_02820</name>
</gene>
<dbReference type="Gene3D" id="2.40.10.340">
    <property type="entry name" value="Rod shape-determining protein MreC, domain 1"/>
    <property type="match status" value="1"/>
</dbReference>
<proteinExistence type="inferred from homology"/>
<dbReference type="AlphaFoldDB" id="A0A1F6BU07"/>
<keyword evidence="5" id="KW-0175">Coiled coil</keyword>
<comment type="caution">
    <text evidence="7">The sequence shown here is derived from an EMBL/GenBank/DDBJ whole genome shotgun (WGS) entry which is preliminary data.</text>
</comment>
<evidence type="ECO:0000313" key="8">
    <source>
        <dbReference type="Proteomes" id="UP000179014"/>
    </source>
</evidence>
<evidence type="ECO:0000256" key="2">
    <source>
        <dbReference type="ARBA" id="ARBA00013855"/>
    </source>
</evidence>
<sequence>MSWGGYALIFSIVALLVRLVAPDFFWQITAPAFRAADALAAQSHAFWASFNDVSELAIRNERLVEENAALINENQALREKEMAIDEFDVAKGILAAVVARPPESPYDTLVLAAGARARVALGQEAFGEGGVPIGIVTAVTTDFSRVTLFSAPGQLTHGWIGRESLPLRIFGSGAGTMNASLSRSAGIAVGDTVFAPGPGMLPIGSVVRIDSDPASPGATLRIVPKVNPFSLSWVQLRDVGAGVRDFSVATSTRL</sequence>
<dbReference type="PANTHER" id="PTHR34138">
    <property type="entry name" value="CELL SHAPE-DETERMINING PROTEIN MREC"/>
    <property type="match status" value="1"/>
</dbReference>
<evidence type="ECO:0000256" key="4">
    <source>
        <dbReference type="ARBA" id="ARBA00032089"/>
    </source>
</evidence>
<dbReference type="PANTHER" id="PTHR34138:SF1">
    <property type="entry name" value="CELL SHAPE-DETERMINING PROTEIN MREC"/>
    <property type="match status" value="1"/>
</dbReference>
<dbReference type="EMBL" id="MFKN01000032">
    <property type="protein sequence ID" value="OGG40424.1"/>
    <property type="molecule type" value="Genomic_DNA"/>
</dbReference>
<dbReference type="STRING" id="1798474.A2118_02820"/>